<evidence type="ECO:0000313" key="1">
    <source>
        <dbReference type="EMBL" id="GJT14229.1"/>
    </source>
</evidence>
<reference evidence="1" key="1">
    <citation type="journal article" date="2022" name="Int. J. Mol. Sci.">
        <title>Draft Genome of Tanacetum Coccineum: Genomic Comparison of Closely Related Tanacetum-Family Plants.</title>
        <authorList>
            <person name="Yamashiro T."/>
            <person name="Shiraishi A."/>
            <person name="Nakayama K."/>
            <person name="Satake H."/>
        </authorList>
    </citation>
    <scope>NUCLEOTIDE SEQUENCE</scope>
</reference>
<evidence type="ECO:0000313" key="2">
    <source>
        <dbReference type="Proteomes" id="UP001151760"/>
    </source>
</evidence>
<proteinExistence type="predicted"/>
<organism evidence="1 2">
    <name type="scientific">Tanacetum coccineum</name>
    <dbReference type="NCBI Taxonomy" id="301880"/>
    <lineage>
        <taxon>Eukaryota</taxon>
        <taxon>Viridiplantae</taxon>
        <taxon>Streptophyta</taxon>
        <taxon>Embryophyta</taxon>
        <taxon>Tracheophyta</taxon>
        <taxon>Spermatophyta</taxon>
        <taxon>Magnoliopsida</taxon>
        <taxon>eudicotyledons</taxon>
        <taxon>Gunneridae</taxon>
        <taxon>Pentapetalae</taxon>
        <taxon>asterids</taxon>
        <taxon>campanulids</taxon>
        <taxon>Asterales</taxon>
        <taxon>Asteraceae</taxon>
        <taxon>Asteroideae</taxon>
        <taxon>Anthemideae</taxon>
        <taxon>Anthemidinae</taxon>
        <taxon>Tanacetum</taxon>
    </lineage>
</organism>
<protein>
    <submittedName>
        <fullName evidence="1">Uncharacterized protein</fullName>
    </submittedName>
</protein>
<dbReference type="Proteomes" id="UP001151760">
    <property type="component" value="Unassembled WGS sequence"/>
</dbReference>
<comment type="caution">
    <text evidence="1">The sequence shown here is derived from an EMBL/GenBank/DDBJ whole genome shotgun (WGS) entry which is preliminary data.</text>
</comment>
<sequence length="98" mass="10785">MLEEILQLEMLEGIDCLPNSAIFEELTRMGKDLGEDASKQGRRINAIDADEDITLVNVQDDADNEIFDVDALTGDEVFAEQEVAAKDVNLTVDEVTLA</sequence>
<dbReference type="EMBL" id="BQNB010013295">
    <property type="protein sequence ID" value="GJT14229.1"/>
    <property type="molecule type" value="Genomic_DNA"/>
</dbReference>
<name>A0ABQ5BMZ6_9ASTR</name>
<gene>
    <name evidence="1" type="ORF">Tco_0861271</name>
</gene>
<reference evidence="1" key="2">
    <citation type="submission" date="2022-01" db="EMBL/GenBank/DDBJ databases">
        <authorList>
            <person name="Yamashiro T."/>
            <person name="Shiraishi A."/>
            <person name="Satake H."/>
            <person name="Nakayama K."/>
        </authorList>
    </citation>
    <scope>NUCLEOTIDE SEQUENCE</scope>
</reference>
<keyword evidence="2" id="KW-1185">Reference proteome</keyword>
<accession>A0ABQ5BMZ6</accession>